<dbReference type="SUPFAM" id="SSF56219">
    <property type="entry name" value="DNase I-like"/>
    <property type="match status" value="1"/>
</dbReference>
<dbReference type="Gene3D" id="3.60.10.10">
    <property type="entry name" value="Endonuclease/exonuclease/phosphatase"/>
    <property type="match status" value="1"/>
</dbReference>
<dbReference type="EMBL" id="BMAT01005695">
    <property type="protein sequence ID" value="GFR98433.1"/>
    <property type="molecule type" value="Genomic_DNA"/>
</dbReference>
<name>A0AAV4HN01_9GAST</name>
<dbReference type="GO" id="GO:0004519">
    <property type="term" value="F:endonuclease activity"/>
    <property type="evidence" value="ECO:0007669"/>
    <property type="project" value="UniProtKB-KW"/>
</dbReference>
<evidence type="ECO:0000313" key="2">
    <source>
        <dbReference type="Proteomes" id="UP000762676"/>
    </source>
</evidence>
<protein>
    <submittedName>
        <fullName evidence="1">Endonuclease-reverse transcriptase</fullName>
    </submittedName>
</protein>
<reference evidence="1 2" key="1">
    <citation type="journal article" date="2021" name="Elife">
        <title>Chloroplast acquisition without the gene transfer in kleptoplastic sea slugs, Plakobranchus ocellatus.</title>
        <authorList>
            <person name="Maeda T."/>
            <person name="Takahashi S."/>
            <person name="Yoshida T."/>
            <person name="Shimamura S."/>
            <person name="Takaki Y."/>
            <person name="Nagai Y."/>
            <person name="Toyoda A."/>
            <person name="Suzuki Y."/>
            <person name="Arimoto A."/>
            <person name="Ishii H."/>
            <person name="Satoh N."/>
            <person name="Nishiyama T."/>
            <person name="Hasebe M."/>
            <person name="Maruyama T."/>
            <person name="Minagawa J."/>
            <person name="Obokata J."/>
            <person name="Shigenobu S."/>
        </authorList>
    </citation>
    <scope>NUCLEOTIDE SEQUENCE [LARGE SCALE GENOMIC DNA]</scope>
</reference>
<proteinExistence type="predicted"/>
<dbReference type="AlphaFoldDB" id="A0AAV4HN01"/>
<dbReference type="InterPro" id="IPR036691">
    <property type="entry name" value="Endo/exonu/phosph_ase_sf"/>
</dbReference>
<dbReference type="Proteomes" id="UP000762676">
    <property type="component" value="Unassembled WGS sequence"/>
</dbReference>
<sequence>MTELLHKQSIIMKFNSQSRKETVGRISPTSTRSLRIGSWNVRTMYEAGKTAQVAKEMHRYRLHILGISETHWNQSGQKTLSTGELLIFRVTMKRGHAGKE</sequence>
<keyword evidence="1" id="KW-0540">Nuclease</keyword>
<keyword evidence="1" id="KW-0378">Hydrolase</keyword>
<gene>
    <name evidence="1" type="ORF">ElyMa_002768800</name>
</gene>
<accession>A0AAV4HN01</accession>
<keyword evidence="2" id="KW-1185">Reference proteome</keyword>
<organism evidence="1 2">
    <name type="scientific">Elysia marginata</name>
    <dbReference type="NCBI Taxonomy" id="1093978"/>
    <lineage>
        <taxon>Eukaryota</taxon>
        <taxon>Metazoa</taxon>
        <taxon>Spiralia</taxon>
        <taxon>Lophotrochozoa</taxon>
        <taxon>Mollusca</taxon>
        <taxon>Gastropoda</taxon>
        <taxon>Heterobranchia</taxon>
        <taxon>Euthyneura</taxon>
        <taxon>Panpulmonata</taxon>
        <taxon>Sacoglossa</taxon>
        <taxon>Placobranchoidea</taxon>
        <taxon>Plakobranchidae</taxon>
        <taxon>Elysia</taxon>
    </lineage>
</organism>
<keyword evidence="1" id="KW-0255">Endonuclease</keyword>
<evidence type="ECO:0000313" key="1">
    <source>
        <dbReference type="EMBL" id="GFR98433.1"/>
    </source>
</evidence>
<comment type="caution">
    <text evidence="1">The sequence shown here is derived from an EMBL/GenBank/DDBJ whole genome shotgun (WGS) entry which is preliminary data.</text>
</comment>